<dbReference type="NCBIfam" id="NF003288">
    <property type="entry name" value="PRK04286.1-2"/>
    <property type="match status" value="1"/>
</dbReference>
<dbReference type="InterPro" id="IPR014426">
    <property type="entry name" value="UPF0282_hydrls"/>
</dbReference>
<accession>A0A0E3RCN2</accession>
<dbReference type="AlphaFoldDB" id="A0A0E3RCN2"/>
<evidence type="ECO:0000256" key="1">
    <source>
        <dbReference type="HAMAP-Rule" id="MF_01406"/>
    </source>
</evidence>
<dbReference type="HOGENOM" id="CLU_079268_0_0_2"/>
<dbReference type="EMBL" id="CP009511">
    <property type="protein sequence ID" value="AKB61624.1"/>
    <property type="molecule type" value="Genomic_DNA"/>
</dbReference>
<protein>
    <recommendedName>
        <fullName evidence="1">UPF0282 protein MSMAP_1639</fullName>
    </recommendedName>
</protein>
<proteinExistence type="inferred from homology"/>
<reference evidence="2 3" key="1">
    <citation type="submission" date="2014-07" db="EMBL/GenBank/DDBJ databases">
        <title>Methanogenic archaea and the global carbon cycle.</title>
        <authorList>
            <person name="Henriksen J.R."/>
            <person name="Luke J."/>
            <person name="Reinhart S."/>
            <person name="Benedict M.N."/>
            <person name="Youngblut N.D."/>
            <person name="Metcalf M.E."/>
            <person name="Whitaker R.J."/>
            <person name="Metcalf W.W."/>
        </authorList>
    </citation>
    <scope>NUCLEOTIDE SEQUENCE [LARGE SCALE GENOMIC DNA]</scope>
    <source>
        <strain evidence="2 3">SarPi</strain>
    </source>
</reference>
<dbReference type="Proteomes" id="UP000033116">
    <property type="component" value="Chromosome"/>
</dbReference>
<dbReference type="PANTHER" id="PTHR43546:SF4">
    <property type="entry name" value="UPF0282 PROTEIN MJ1629"/>
    <property type="match status" value="1"/>
</dbReference>
<dbReference type="PATRIC" id="fig|1434115.4.peg.2087"/>
<dbReference type="InterPro" id="IPR050114">
    <property type="entry name" value="UPF0173_UPF0282_UlaG_hydrolase"/>
</dbReference>
<dbReference type="PANTHER" id="PTHR43546">
    <property type="entry name" value="UPF0173 METAL-DEPENDENT HYDROLASE MJ1163-RELATED"/>
    <property type="match status" value="1"/>
</dbReference>
<comment type="similarity">
    <text evidence="1">Belongs to the UPF0282 family.</text>
</comment>
<evidence type="ECO:0000313" key="3">
    <source>
        <dbReference type="Proteomes" id="UP000033116"/>
    </source>
</evidence>
<dbReference type="PIRSF" id="PIRSF004944">
    <property type="entry name" value="UCP004944_hydrls"/>
    <property type="match status" value="1"/>
</dbReference>
<dbReference type="RefSeq" id="WP_048043292.1">
    <property type="nucleotide sequence ID" value="NZ_CP009511.1"/>
</dbReference>
<evidence type="ECO:0000313" key="2">
    <source>
        <dbReference type="EMBL" id="AKB61624.1"/>
    </source>
</evidence>
<sequence>MQIKILGCESFGARSLACIVKSGERKILIDPGVALARLRYGLLPHPVEVAAALRVREKILAELEGTTDIVISHYHGDHMPMKAEDPYQLPVEALPDLKGVRFWCKGPGNISALSLRRRKEFFRYLGHSLPASEGISSEGVSFSPAVPHGTRDKGFGTVMMTRVSEGDQVFVHGSDIQLLDREAVMQILAWKPSVVFVSGPPLYLSHHVPEASKEALENALLLAENAGTLILDHHLLRSLEGYRWLKDLAGMVKNTVVCAAEFMGKKPELLEAQRKSLYEEMPVLRGWHEAYEKGDAGVEDYLL</sequence>
<dbReference type="GeneID" id="24864843"/>
<dbReference type="HAMAP" id="MF_01406">
    <property type="entry name" value="UPF0282"/>
    <property type="match status" value="1"/>
</dbReference>
<organism evidence="2 3">
    <name type="scientific">Methanosarcina mazei SarPi</name>
    <dbReference type="NCBI Taxonomy" id="1434115"/>
    <lineage>
        <taxon>Archaea</taxon>
        <taxon>Methanobacteriati</taxon>
        <taxon>Methanobacteriota</taxon>
        <taxon>Stenosarchaea group</taxon>
        <taxon>Methanomicrobia</taxon>
        <taxon>Methanosarcinales</taxon>
        <taxon>Methanosarcinaceae</taxon>
        <taxon>Methanosarcina</taxon>
    </lineage>
</organism>
<gene>
    <name evidence="2" type="ORF">MSMAP_1639</name>
</gene>
<name>A0A0E3RCN2_METMZ</name>
<dbReference type="Gene3D" id="3.60.15.10">
    <property type="entry name" value="Ribonuclease Z/Hydroxyacylglutathione hydrolase-like"/>
    <property type="match status" value="1"/>
</dbReference>
<dbReference type="InterPro" id="IPR036866">
    <property type="entry name" value="RibonucZ/Hydroxyglut_hydro"/>
</dbReference>
<dbReference type="SUPFAM" id="SSF56281">
    <property type="entry name" value="Metallo-hydrolase/oxidoreductase"/>
    <property type="match status" value="1"/>
</dbReference>